<dbReference type="Pfam" id="PF20703">
    <property type="entry name" value="nSTAND1"/>
    <property type="match status" value="1"/>
</dbReference>
<evidence type="ECO:0000256" key="1">
    <source>
        <dbReference type="ARBA" id="ARBA00005820"/>
    </source>
</evidence>
<dbReference type="CDD" id="cd15831">
    <property type="entry name" value="BTAD"/>
    <property type="match status" value="1"/>
</dbReference>
<dbReference type="InterPro" id="IPR036388">
    <property type="entry name" value="WH-like_DNA-bd_sf"/>
</dbReference>
<keyword evidence="2" id="KW-0805">Transcription regulation</keyword>
<keyword evidence="4" id="KW-0804">Transcription</keyword>
<dbReference type="InterPro" id="IPR036322">
    <property type="entry name" value="WD40_repeat_dom_sf"/>
</dbReference>
<name>A0A4Q4ZD06_9ACTN</name>
<accession>A0A4Q4ZD06</accession>
<feature type="compositionally biased region" description="Polar residues" evidence="6">
    <location>
        <begin position="85"/>
        <end position="101"/>
    </location>
</feature>
<feature type="domain" description="OmpR/PhoB-type" evidence="7">
    <location>
        <begin position="506"/>
        <end position="575"/>
    </location>
</feature>
<dbReference type="GO" id="GO:0006355">
    <property type="term" value="P:regulation of DNA-templated transcription"/>
    <property type="evidence" value="ECO:0007669"/>
    <property type="project" value="InterPro"/>
</dbReference>
<evidence type="ECO:0000259" key="8">
    <source>
        <dbReference type="SMART" id="SM01043"/>
    </source>
</evidence>
<feature type="compositionally biased region" description="Low complexity" evidence="6">
    <location>
        <begin position="52"/>
        <end position="64"/>
    </location>
</feature>
<dbReference type="GO" id="GO:0003677">
    <property type="term" value="F:DNA binding"/>
    <property type="evidence" value="ECO:0007669"/>
    <property type="project" value="UniProtKB-KW"/>
</dbReference>
<feature type="repeat" description="WD" evidence="5">
    <location>
        <begin position="1459"/>
        <end position="1500"/>
    </location>
</feature>
<evidence type="ECO:0000256" key="6">
    <source>
        <dbReference type="SAM" id="MobiDB-lite"/>
    </source>
</evidence>
<keyword evidence="5" id="KW-0853">WD repeat</keyword>
<evidence type="ECO:0000256" key="4">
    <source>
        <dbReference type="ARBA" id="ARBA00023163"/>
    </source>
</evidence>
<dbReference type="SMART" id="SM00320">
    <property type="entry name" value="WD40"/>
    <property type="match status" value="4"/>
</dbReference>
<feature type="compositionally biased region" description="Pro residues" evidence="6">
    <location>
        <begin position="14"/>
        <end position="24"/>
    </location>
</feature>
<comment type="similarity">
    <text evidence="1">Belongs to the AfsR/DnrI/RedD regulatory family.</text>
</comment>
<dbReference type="SUPFAM" id="SSF52540">
    <property type="entry name" value="P-loop containing nucleoside triphosphate hydrolases"/>
    <property type="match status" value="1"/>
</dbReference>
<dbReference type="Proteomes" id="UP000295198">
    <property type="component" value="Unassembled WGS sequence"/>
</dbReference>
<comment type="caution">
    <text evidence="9">The sequence shown here is derived from an EMBL/GenBank/DDBJ whole genome shotgun (WGS) entry which is preliminary data.</text>
</comment>
<evidence type="ECO:0000256" key="3">
    <source>
        <dbReference type="ARBA" id="ARBA00023125"/>
    </source>
</evidence>
<dbReference type="SMART" id="SM01043">
    <property type="entry name" value="BTAD"/>
    <property type="match status" value="1"/>
</dbReference>
<dbReference type="Gene3D" id="1.25.40.10">
    <property type="entry name" value="Tetratricopeptide repeat domain"/>
    <property type="match status" value="1"/>
</dbReference>
<dbReference type="InterPro" id="IPR027417">
    <property type="entry name" value="P-loop_NTPase"/>
</dbReference>
<dbReference type="OrthoDB" id="9811352at2"/>
<dbReference type="InterPro" id="IPR049052">
    <property type="entry name" value="nSTAND1"/>
</dbReference>
<proteinExistence type="inferred from homology"/>
<feature type="region of interest" description="Disordered" evidence="6">
    <location>
        <begin position="128"/>
        <end position="154"/>
    </location>
</feature>
<keyword evidence="10" id="KW-1185">Reference proteome</keyword>
<reference evidence="9 10" key="1">
    <citation type="submission" date="2019-01" db="EMBL/GenBank/DDBJ databases">
        <title>Nocardioides guangzhouensis sp. nov., an actinobacterium isolated from soil.</title>
        <authorList>
            <person name="Fu Y."/>
            <person name="Cai Y."/>
            <person name="Lin Z."/>
            <person name="Chen P."/>
        </authorList>
    </citation>
    <scope>NUCLEOTIDE SEQUENCE [LARGE SCALE GENOMIC DNA]</scope>
    <source>
        <strain evidence="9 10">130</strain>
    </source>
</reference>
<feature type="region of interest" description="Disordered" evidence="6">
    <location>
        <begin position="167"/>
        <end position="193"/>
    </location>
</feature>
<evidence type="ECO:0000256" key="5">
    <source>
        <dbReference type="PROSITE-ProRule" id="PRU00221"/>
    </source>
</evidence>
<dbReference type="PROSITE" id="PS50294">
    <property type="entry name" value="WD_REPEATS_REGION"/>
    <property type="match status" value="3"/>
</dbReference>
<dbReference type="InterPro" id="IPR011047">
    <property type="entry name" value="Quinoprotein_ADH-like_sf"/>
</dbReference>
<dbReference type="GO" id="GO:0005829">
    <property type="term" value="C:cytosol"/>
    <property type="evidence" value="ECO:0007669"/>
    <property type="project" value="UniProtKB-ARBA"/>
</dbReference>
<dbReference type="InterPro" id="IPR011990">
    <property type="entry name" value="TPR-like_helical_dom_sf"/>
</dbReference>
<dbReference type="InterPro" id="IPR015943">
    <property type="entry name" value="WD40/YVTN_repeat-like_dom_sf"/>
</dbReference>
<dbReference type="SUPFAM" id="SSF50998">
    <property type="entry name" value="Quinoprotein alcohol dehydrogenase-like"/>
    <property type="match status" value="1"/>
</dbReference>
<feature type="domain" description="Bacterial transcriptional activator" evidence="8">
    <location>
        <begin position="582"/>
        <end position="727"/>
    </location>
</feature>
<evidence type="ECO:0000259" key="7">
    <source>
        <dbReference type="SMART" id="SM00862"/>
    </source>
</evidence>
<dbReference type="PANTHER" id="PTHR35807">
    <property type="entry name" value="TRANSCRIPTIONAL REGULATOR REDD-RELATED"/>
    <property type="match status" value="1"/>
</dbReference>
<dbReference type="InterPro" id="IPR001680">
    <property type="entry name" value="WD40_rpt"/>
</dbReference>
<dbReference type="Gene3D" id="1.10.10.10">
    <property type="entry name" value="Winged helix-like DNA-binding domain superfamily/Winged helix DNA-binding domain"/>
    <property type="match status" value="1"/>
</dbReference>
<feature type="region of interest" description="Disordered" evidence="6">
    <location>
        <begin position="1"/>
        <end position="25"/>
    </location>
</feature>
<organism evidence="9 10">
    <name type="scientific">Nocardioides guangzhouensis</name>
    <dbReference type="NCBI Taxonomy" id="2497878"/>
    <lineage>
        <taxon>Bacteria</taxon>
        <taxon>Bacillati</taxon>
        <taxon>Actinomycetota</taxon>
        <taxon>Actinomycetes</taxon>
        <taxon>Propionibacteriales</taxon>
        <taxon>Nocardioidaceae</taxon>
        <taxon>Nocardioides</taxon>
    </lineage>
</organism>
<evidence type="ECO:0008006" key="11">
    <source>
        <dbReference type="Google" id="ProtNLM"/>
    </source>
</evidence>
<dbReference type="GO" id="GO:0000160">
    <property type="term" value="P:phosphorelay signal transduction system"/>
    <property type="evidence" value="ECO:0007669"/>
    <property type="project" value="InterPro"/>
</dbReference>
<gene>
    <name evidence="9" type="ORF">EKO23_11205</name>
</gene>
<evidence type="ECO:0000313" key="9">
    <source>
        <dbReference type="EMBL" id="RYP85872.1"/>
    </source>
</evidence>
<dbReference type="PANTHER" id="PTHR35807:SF1">
    <property type="entry name" value="TRANSCRIPTIONAL REGULATOR REDD"/>
    <property type="match status" value="1"/>
</dbReference>
<dbReference type="SUPFAM" id="SSF48452">
    <property type="entry name" value="TPR-like"/>
    <property type="match status" value="1"/>
</dbReference>
<dbReference type="PROSITE" id="PS50082">
    <property type="entry name" value="WD_REPEATS_2"/>
    <property type="match status" value="3"/>
</dbReference>
<dbReference type="SUPFAM" id="SSF50978">
    <property type="entry name" value="WD40 repeat-like"/>
    <property type="match status" value="1"/>
</dbReference>
<evidence type="ECO:0000256" key="2">
    <source>
        <dbReference type="ARBA" id="ARBA00023015"/>
    </source>
</evidence>
<dbReference type="Pfam" id="PF03704">
    <property type="entry name" value="BTAD"/>
    <property type="match status" value="1"/>
</dbReference>
<dbReference type="Gene3D" id="2.130.10.10">
    <property type="entry name" value="YVTN repeat-like/Quinoprotein amine dehydrogenase"/>
    <property type="match status" value="3"/>
</dbReference>
<keyword evidence="3" id="KW-0238">DNA-binding</keyword>
<dbReference type="InterPro" id="IPR016032">
    <property type="entry name" value="Sig_transdc_resp-reg_C-effctor"/>
</dbReference>
<feature type="repeat" description="WD" evidence="5">
    <location>
        <begin position="1773"/>
        <end position="1814"/>
    </location>
</feature>
<dbReference type="EMBL" id="SDKM01000014">
    <property type="protein sequence ID" value="RYP85872.1"/>
    <property type="molecule type" value="Genomic_DNA"/>
</dbReference>
<dbReference type="Pfam" id="PF00400">
    <property type="entry name" value="WD40"/>
    <property type="match status" value="3"/>
</dbReference>
<feature type="repeat" description="WD" evidence="5">
    <location>
        <begin position="1501"/>
        <end position="1542"/>
    </location>
</feature>
<dbReference type="SUPFAM" id="SSF46894">
    <property type="entry name" value="C-terminal effector domain of the bipartite response regulators"/>
    <property type="match status" value="1"/>
</dbReference>
<feature type="compositionally biased region" description="Low complexity" evidence="6">
    <location>
        <begin position="210"/>
        <end position="223"/>
    </location>
</feature>
<dbReference type="InterPro" id="IPR005158">
    <property type="entry name" value="BTAD"/>
</dbReference>
<sequence length="1891" mass="202477">MREALPLLSTSANGPPPSRCPPMSPECRTRHALEWRCSMPPPSRTRCPRVTPGSGCSPRRASSSRCRRAAPDSRKRRKFAPPFSGPSSRIGTPASRSSLSWSRAFADPEEPLCRGRRCRARLSIAPAVSSGAPRGRPVTGCRSRLKAPAPPARPGCVAALARRPRRASVPVQAHTSPVPSPSIVRSPPGEPRARTRRSAIEQARLLTHRTATSAAAATRGRAGPTVIASPNRSAPGARWGRRAVIRPKTFPQVSDPPALACTPPNWHVDAWVVARRIARRVGLDVRRLSEAAEDYGRLPGTTWARPDRPEAGLFVRPAGTLVARALDRLEPTRPRLRGGVRVLIVGTGGAVLERLEPPRPRLCGIGEHPVAVDRREPLLPRVAAVVLGCFRDVVRAGDRVGRVGLGTAGSGECGQRDRGQGEGQVGGQVGCGERARQAGDGAVGVHGGAPWCGGTGGCRQAHRGPLSGGRRRGISSLSGALTCSNRRLHIGSMGIGVLGPLTVDGDGSLSPRDRVVLSALVVRGGSATSMDQLADALWPDQPPASWNKVVPGCVNRLRKVLGARSIVTSPHGYRLAVTDDDIDARRFERLVAKGHQMLALDEPDRAILALREALALWRGPALGDVEEWPPAQAEAQRLDELRLEAEELVLDASLRVGQQAGILAEARARVAQAPVRERRWALLALAQYLSGAQAEALATLRRAREMLFRELALDPGPELVELERAMLRQDPALSAATALPRPTARCPYPGLLPYDVADADFFFGRTLDLAGCRSRLDKEGVLVLVGASGSGKSSLLRAGLVAALTREGITCVVPPAGTGHDDLLTELAEGDGSTVLVLDQFEEVMAGCPSATQRASLAAELVGATERRRLVLAVRADRFGDLSGLPGFGRLAERGLAVLGPLGEDKLREAIEGPAREAALLLEPGLVDLVLHEVRDDPGALPLLSHALRETWERREGRTLTVEGYRASGGIRGAVARSAEQLYDELPEGERSRLRDLMLRMLTLAPDGEPMRSWVPRGAIPADPAHQQLVEMLVRARLVTVDADALALAHETLARAWPRLRGWLDDDLEGQRILRHLSTAAATWNAMGRPDAELYRGDRLIRAREWQGRSGADLTDTERDFLDRAGQVADQEAAIQEREARYRRRTRRRLSGLVAVAAALTLAAGVAGAVAIRQRDRAASESQQAAAERLVASARRAATLSQGTDDISQALLLALEAVRRDDSPDTWASLLAALARSPALVGVVAANGPPYIDASPVGRRVAVRDDNRLRFLDAESQTSDETLFGDLGGSWVEFAADGDLLTTFGSTLVELGTAGRETRQFTAPGQDPHGWPRAAYSGDGRRLAAQTWRRQVGKSDVVVWDVDRPDRPTGRVTPGGLWDFALDQAGTRLIVVSSGPTWITMYDTASGRRLATVPPSPETRGRDDPRMVRLSPDGAVLAVNDGADVALLHPGTLSEITRLRGHTSRVTAVDFSQDGRLVAAGAVDGTVLVWARRTGALVEQLDGPPGEVTDLAYAPDSDTLYSGSLEGGVLVWDLGGERRFVSRVTGAVGDFGPLTVVAPDGRTVAHFRSSPTSGRTRGFDVAQVPSGRHSTVAGEYANLGAFSPTGERLATAMGNRVQVWDPRDERLVTEREVTGIDHARAVTFTGDGAWVVVGEREGTVQALDADTLAPVGRRASTPSSGAFTAMAQNGPQLTELLPTPDGRRVIALAMDDAAYAVVDPATGRVLDEVDLRWEPYATDGAVSPDGERLALTGEGGWVGVVDLRSGTWLSDPVFAHRGSRTSLDANPDGTRFATSGSDGRVILWDGATGERLATLRPSGPDTDVGMVYLPDGHTIQVANSRGEVFRWDTDPAAWQGFACRAAGRNLTREEWREAFDSEDYRTTCPDQPRAH</sequence>
<dbReference type="InterPro" id="IPR051677">
    <property type="entry name" value="AfsR-DnrI-RedD_regulator"/>
</dbReference>
<dbReference type="InterPro" id="IPR001867">
    <property type="entry name" value="OmpR/PhoB-type_DNA-bd"/>
</dbReference>
<dbReference type="SMART" id="SM00862">
    <property type="entry name" value="Trans_reg_C"/>
    <property type="match status" value="1"/>
</dbReference>
<protein>
    <recommendedName>
        <fullName evidence="11">OmpR/PhoB-type domain-containing protein</fullName>
    </recommendedName>
</protein>
<feature type="region of interest" description="Disordered" evidence="6">
    <location>
        <begin position="210"/>
        <end position="237"/>
    </location>
</feature>
<feature type="region of interest" description="Disordered" evidence="6">
    <location>
        <begin position="38"/>
        <end position="101"/>
    </location>
</feature>
<evidence type="ECO:0000313" key="10">
    <source>
        <dbReference type="Proteomes" id="UP000295198"/>
    </source>
</evidence>